<dbReference type="EMBL" id="RBAH01000055">
    <property type="protein sequence ID" value="RKN60836.1"/>
    <property type="molecule type" value="Genomic_DNA"/>
</dbReference>
<keyword evidence="3" id="KW-1185">Reference proteome</keyword>
<feature type="transmembrane region" description="Helical" evidence="1">
    <location>
        <begin position="16"/>
        <end position="38"/>
    </location>
</feature>
<keyword evidence="1" id="KW-0472">Membrane</keyword>
<sequence length="253" mass="28519">MLNLVMIEIRKLKRSMFLWLIPAGTVMTAILEYGSVLYQQDHNPGSMLNWDWLVFTNFRYTTMLISPVLFALLMGYLVAKEFHEKTINTLFTYTISRVQILMAKYLVIVPVIFIFLVLGFVLTLGAGFLVDHPPLTADLLSKYVEAFLWLTLMTYAFIPIAATVSIVWKSYLASIVMGILALVCGAVFSNSPELGIVFPWSAPIVMVTGFVQTALPHSGNVDYSTGTISLAVTFLIPFIFNIFYIRRMDIDND</sequence>
<feature type="transmembrane region" description="Helical" evidence="1">
    <location>
        <begin position="146"/>
        <end position="164"/>
    </location>
</feature>
<protein>
    <recommendedName>
        <fullName evidence="4">ABC transporter permease</fullName>
    </recommendedName>
</protein>
<dbReference type="Pfam" id="PF12730">
    <property type="entry name" value="ABC2_membrane_4"/>
    <property type="match status" value="1"/>
</dbReference>
<dbReference type="RefSeq" id="WP_120752027.1">
    <property type="nucleotide sequence ID" value="NZ_RBAH01000055.1"/>
</dbReference>
<dbReference type="AlphaFoldDB" id="A0A3B0ANV8"/>
<feature type="transmembrane region" description="Helical" evidence="1">
    <location>
        <begin position="105"/>
        <end position="126"/>
    </location>
</feature>
<reference evidence="2 3" key="1">
    <citation type="journal article" date="2007" name="Int. J. Syst. Evol. Microbiol.">
        <title>Paenibacillus ginsengarvi sp. nov., isolated from soil from ginseng cultivation.</title>
        <authorList>
            <person name="Yoon M.H."/>
            <person name="Ten L.N."/>
            <person name="Im W.T."/>
        </authorList>
    </citation>
    <scope>NUCLEOTIDE SEQUENCE [LARGE SCALE GENOMIC DNA]</scope>
    <source>
        <strain evidence="2 3">KCTC 13059</strain>
    </source>
</reference>
<evidence type="ECO:0000313" key="2">
    <source>
        <dbReference type="EMBL" id="RKN60836.1"/>
    </source>
</evidence>
<feature type="transmembrane region" description="Helical" evidence="1">
    <location>
        <begin position="171"/>
        <end position="188"/>
    </location>
</feature>
<comment type="caution">
    <text evidence="2">The sequence shown here is derived from an EMBL/GenBank/DDBJ whole genome shotgun (WGS) entry which is preliminary data.</text>
</comment>
<organism evidence="2 3">
    <name type="scientific">Paenibacillus ginsengarvi</name>
    <dbReference type="NCBI Taxonomy" id="400777"/>
    <lineage>
        <taxon>Bacteria</taxon>
        <taxon>Bacillati</taxon>
        <taxon>Bacillota</taxon>
        <taxon>Bacilli</taxon>
        <taxon>Bacillales</taxon>
        <taxon>Paenibacillaceae</taxon>
        <taxon>Paenibacillus</taxon>
    </lineage>
</organism>
<keyword evidence="1" id="KW-0812">Transmembrane</keyword>
<proteinExistence type="predicted"/>
<dbReference type="OrthoDB" id="4336274at2"/>
<name>A0A3B0ANV8_9BACL</name>
<evidence type="ECO:0000313" key="3">
    <source>
        <dbReference type="Proteomes" id="UP000282311"/>
    </source>
</evidence>
<gene>
    <name evidence="2" type="ORF">D7M11_35655</name>
</gene>
<dbReference type="PANTHER" id="PTHR37305:SF1">
    <property type="entry name" value="MEMBRANE PROTEIN"/>
    <property type="match status" value="1"/>
</dbReference>
<feature type="transmembrane region" description="Helical" evidence="1">
    <location>
        <begin position="227"/>
        <end position="245"/>
    </location>
</feature>
<dbReference type="CDD" id="cd21809">
    <property type="entry name" value="ABC-2_lan_permease-like"/>
    <property type="match status" value="1"/>
</dbReference>
<evidence type="ECO:0000256" key="1">
    <source>
        <dbReference type="SAM" id="Phobius"/>
    </source>
</evidence>
<accession>A0A3B0ANV8</accession>
<dbReference type="Proteomes" id="UP000282311">
    <property type="component" value="Unassembled WGS sequence"/>
</dbReference>
<keyword evidence="1" id="KW-1133">Transmembrane helix</keyword>
<feature type="transmembrane region" description="Helical" evidence="1">
    <location>
        <begin position="58"/>
        <end position="79"/>
    </location>
</feature>
<dbReference type="PANTHER" id="PTHR37305">
    <property type="entry name" value="INTEGRAL MEMBRANE PROTEIN-RELATED"/>
    <property type="match status" value="1"/>
</dbReference>
<evidence type="ECO:0008006" key="4">
    <source>
        <dbReference type="Google" id="ProtNLM"/>
    </source>
</evidence>